<dbReference type="Gene3D" id="3.40.50.720">
    <property type="entry name" value="NAD(P)-binding Rossmann-like Domain"/>
    <property type="match status" value="2"/>
</dbReference>
<gene>
    <name evidence="7" type="primary">ldhA</name>
    <name evidence="7" type="ORF">PAA8504_03941</name>
</gene>
<evidence type="ECO:0000256" key="2">
    <source>
        <dbReference type="ARBA" id="ARBA00023002"/>
    </source>
</evidence>
<dbReference type="PANTHER" id="PTHR43026">
    <property type="entry name" value="2-HYDROXYACID DEHYDROGENASE HOMOLOG 1-RELATED"/>
    <property type="match status" value="1"/>
</dbReference>
<evidence type="ECO:0000256" key="3">
    <source>
        <dbReference type="ARBA" id="ARBA00023027"/>
    </source>
</evidence>
<dbReference type="Pfam" id="PF00389">
    <property type="entry name" value="2-Hacid_dh"/>
    <property type="match status" value="1"/>
</dbReference>
<dbReference type="GO" id="GO:0008720">
    <property type="term" value="F:D-lactate dehydrogenase (NAD+) activity"/>
    <property type="evidence" value="ECO:0007669"/>
    <property type="project" value="UniProtKB-EC"/>
</dbReference>
<dbReference type="EC" id="1.1.1.28" evidence="7"/>
<reference evidence="7 8" key="1">
    <citation type="submission" date="2018-03" db="EMBL/GenBank/DDBJ databases">
        <authorList>
            <person name="Keele B.F."/>
        </authorList>
    </citation>
    <scope>NUCLEOTIDE SEQUENCE [LARGE SCALE GENOMIC DNA]</scope>
    <source>
        <strain evidence="7 8">CECT 8504</strain>
    </source>
</reference>
<dbReference type="InterPro" id="IPR036291">
    <property type="entry name" value="NAD(P)-bd_dom_sf"/>
</dbReference>
<evidence type="ECO:0000256" key="1">
    <source>
        <dbReference type="ARBA" id="ARBA00005854"/>
    </source>
</evidence>
<dbReference type="OrthoDB" id="9793626at2"/>
<evidence type="ECO:0000313" key="8">
    <source>
        <dbReference type="Proteomes" id="UP000244912"/>
    </source>
</evidence>
<dbReference type="RefSeq" id="WP_108895803.1">
    <property type="nucleotide sequence ID" value="NZ_ONZF01000014.1"/>
</dbReference>
<dbReference type="CDD" id="cd12183">
    <property type="entry name" value="LDH_like_2"/>
    <property type="match status" value="1"/>
</dbReference>
<dbReference type="PROSITE" id="PS00671">
    <property type="entry name" value="D_2_HYDROXYACID_DH_3"/>
    <property type="match status" value="1"/>
</dbReference>
<sequence length="333" mass="35658">MRVTVFSTKPYDEQYLSAANAERHELVFHDMRLTSATAALAGGSDAICAFVNDDLGPDVVAELVRLDIRFVALRSAGFNNVDLAAAASAGIAVGRVPAYSPHAVAEHTVALIMTLNRKLHRAYNRVREGNFALDGLLGFDLHGKSVGIVGTGQIGEIVARILCGFGCEVLAFDPNENAACTEMGVRYVGLNDLLGQSDIITLQSPLTPQTRHMINADAISRMKSGVMLVNTSRGAVVDTSALIAGLKSGTIGSVGLDVYEEEADLFFEDLSRTFIRDDVFARLLTFPNVLVTGHQGFFTHEALTAIARTTLDNISTFERDGAPVHPVPMPPGD</sequence>
<dbReference type="GO" id="GO:0051287">
    <property type="term" value="F:NAD binding"/>
    <property type="evidence" value="ECO:0007669"/>
    <property type="project" value="InterPro"/>
</dbReference>
<dbReference type="PANTHER" id="PTHR43026:SF1">
    <property type="entry name" value="2-HYDROXYACID DEHYDROGENASE HOMOLOG 1-RELATED"/>
    <property type="match status" value="1"/>
</dbReference>
<dbReference type="AlphaFoldDB" id="A0A2R8C0Z1"/>
<organism evidence="7 8">
    <name type="scientific">Palleronia abyssalis</name>
    <dbReference type="NCBI Taxonomy" id="1501240"/>
    <lineage>
        <taxon>Bacteria</taxon>
        <taxon>Pseudomonadati</taxon>
        <taxon>Pseudomonadota</taxon>
        <taxon>Alphaproteobacteria</taxon>
        <taxon>Rhodobacterales</taxon>
        <taxon>Roseobacteraceae</taxon>
        <taxon>Palleronia</taxon>
    </lineage>
</organism>
<feature type="domain" description="D-isomer specific 2-hydroxyacid dehydrogenase catalytic" evidence="5">
    <location>
        <begin position="5"/>
        <end position="327"/>
    </location>
</feature>
<dbReference type="InterPro" id="IPR058205">
    <property type="entry name" value="D-LDH-like"/>
</dbReference>
<dbReference type="InterPro" id="IPR029752">
    <property type="entry name" value="D-isomer_DH_CS1"/>
</dbReference>
<dbReference type="Pfam" id="PF02826">
    <property type="entry name" value="2-Hacid_dh_C"/>
    <property type="match status" value="1"/>
</dbReference>
<dbReference type="PROSITE" id="PS00065">
    <property type="entry name" value="D_2_HYDROXYACID_DH_1"/>
    <property type="match status" value="1"/>
</dbReference>
<protein>
    <submittedName>
        <fullName evidence="7">D-lactate dehydrogenase</fullName>
        <ecNumber evidence="7">1.1.1.28</ecNumber>
    </submittedName>
</protein>
<dbReference type="SUPFAM" id="SSF52283">
    <property type="entry name" value="Formate/glycerate dehydrogenase catalytic domain-like"/>
    <property type="match status" value="1"/>
</dbReference>
<dbReference type="EMBL" id="ONZF01000014">
    <property type="protein sequence ID" value="SPJ26085.1"/>
    <property type="molecule type" value="Genomic_DNA"/>
</dbReference>
<keyword evidence="2 4" id="KW-0560">Oxidoreductase</keyword>
<comment type="similarity">
    <text evidence="1 4">Belongs to the D-isomer specific 2-hydroxyacid dehydrogenase family.</text>
</comment>
<proteinExistence type="inferred from homology"/>
<dbReference type="InterPro" id="IPR006140">
    <property type="entry name" value="D-isomer_DH_NAD-bd"/>
</dbReference>
<dbReference type="InterPro" id="IPR029753">
    <property type="entry name" value="D-isomer_DH_CS"/>
</dbReference>
<evidence type="ECO:0000259" key="6">
    <source>
        <dbReference type="Pfam" id="PF02826"/>
    </source>
</evidence>
<accession>A0A2R8C0Z1</accession>
<keyword evidence="3" id="KW-0520">NAD</keyword>
<evidence type="ECO:0000256" key="4">
    <source>
        <dbReference type="RuleBase" id="RU003719"/>
    </source>
</evidence>
<dbReference type="Proteomes" id="UP000244912">
    <property type="component" value="Unassembled WGS sequence"/>
</dbReference>
<dbReference type="InterPro" id="IPR006139">
    <property type="entry name" value="D-isomer_2_OHA_DH_cat_dom"/>
</dbReference>
<name>A0A2R8C0Z1_9RHOB</name>
<feature type="domain" description="D-isomer specific 2-hydroxyacid dehydrogenase NAD-binding" evidence="6">
    <location>
        <begin position="109"/>
        <end position="296"/>
    </location>
</feature>
<evidence type="ECO:0000313" key="7">
    <source>
        <dbReference type="EMBL" id="SPJ26085.1"/>
    </source>
</evidence>
<evidence type="ECO:0000259" key="5">
    <source>
        <dbReference type="Pfam" id="PF00389"/>
    </source>
</evidence>
<dbReference type="SUPFAM" id="SSF51735">
    <property type="entry name" value="NAD(P)-binding Rossmann-fold domains"/>
    <property type="match status" value="1"/>
</dbReference>
<keyword evidence="8" id="KW-1185">Reference proteome</keyword>